<gene>
    <name evidence="1" type="ORF">SAMN05216490_0433</name>
</gene>
<name>A0A1H1P169_MUCMA</name>
<organism evidence="1 2">
    <name type="scientific">Mucilaginibacter mallensis</name>
    <dbReference type="NCBI Taxonomy" id="652787"/>
    <lineage>
        <taxon>Bacteria</taxon>
        <taxon>Pseudomonadati</taxon>
        <taxon>Bacteroidota</taxon>
        <taxon>Sphingobacteriia</taxon>
        <taxon>Sphingobacteriales</taxon>
        <taxon>Sphingobacteriaceae</taxon>
        <taxon>Mucilaginibacter</taxon>
    </lineage>
</organism>
<dbReference type="AlphaFoldDB" id="A0A1H1P169"/>
<accession>A0A1H1P169</accession>
<keyword evidence="2" id="KW-1185">Reference proteome</keyword>
<dbReference type="EMBL" id="LT629740">
    <property type="protein sequence ID" value="SDS04359.1"/>
    <property type="molecule type" value="Genomic_DNA"/>
</dbReference>
<dbReference type="STRING" id="652787.SAMN05216490_0433"/>
<proteinExistence type="predicted"/>
<protein>
    <submittedName>
        <fullName evidence="1">Uncharacterized protein</fullName>
    </submittedName>
</protein>
<reference evidence="1 2" key="1">
    <citation type="submission" date="2016-10" db="EMBL/GenBank/DDBJ databases">
        <authorList>
            <person name="de Groot N.N."/>
        </authorList>
    </citation>
    <scope>NUCLEOTIDE SEQUENCE [LARGE SCALE GENOMIC DNA]</scope>
    <source>
        <strain evidence="1 2">MP1X4</strain>
    </source>
</reference>
<dbReference type="Proteomes" id="UP000199679">
    <property type="component" value="Chromosome I"/>
</dbReference>
<sequence length="57" mass="6950">MEIQGKYDTFFRNVNKSIYDYIDLIEKDSWIKVTLKEECQLPTYIAEEIKDRFLINK</sequence>
<evidence type="ECO:0000313" key="2">
    <source>
        <dbReference type="Proteomes" id="UP000199679"/>
    </source>
</evidence>
<evidence type="ECO:0000313" key="1">
    <source>
        <dbReference type="EMBL" id="SDS04359.1"/>
    </source>
</evidence>